<dbReference type="CDD" id="cd01715">
    <property type="entry name" value="ETF_alpha"/>
    <property type="match status" value="1"/>
</dbReference>
<dbReference type="Proteomes" id="UP000030012">
    <property type="component" value="Unassembled WGS sequence"/>
</dbReference>
<dbReference type="Gene3D" id="3.30.70.20">
    <property type="match status" value="1"/>
</dbReference>
<dbReference type="SUPFAM" id="SSF52467">
    <property type="entry name" value="DHS-like NAD/FAD-binding domain"/>
    <property type="match status" value="1"/>
</dbReference>
<dbReference type="GO" id="GO:0033539">
    <property type="term" value="P:fatty acid beta-oxidation using acyl-CoA dehydrogenase"/>
    <property type="evidence" value="ECO:0007669"/>
    <property type="project" value="TreeGrafter"/>
</dbReference>
<feature type="binding site" evidence="6">
    <location>
        <position position="361"/>
    </location>
    <ligand>
        <name>FAD</name>
        <dbReference type="ChEBI" id="CHEBI:57692"/>
    </ligand>
</feature>
<feature type="domain" description="4Fe-4S ferredoxin-type" evidence="7">
    <location>
        <begin position="34"/>
        <end position="59"/>
    </location>
</feature>
<dbReference type="OrthoDB" id="9770286at2"/>
<dbReference type="EMBL" id="JENJ01000004">
    <property type="protein sequence ID" value="KGM98038.1"/>
    <property type="molecule type" value="Genomic_DNA"/>
</dbReference>
<dbReference type="SUPFAM" id="SSF54862">
    <property type="entry name" value="4Fe-4S ferredoxins"/>
    <property type="match status" value="1"/>
</dbReference>
<dbReference type="SUPFAM" id="SSF52402">
    <property type="entry name" value="Adenine nucleotide alpha hydrolases-like"/>
    <property type="match status" value="1"/>
</dbReference>
<dbReference type="SMART" id="SM00893">
    <property type="entry name" value="ETF"/>
    <property type="match status" value="1"/>
</dbReference>
<feature type="binding site" evidence="6">
    <location>
        <begin position="309"/>
        <end position="310"/>
    </location>
    <ligand>
        <name>FAD</name>
        <dbReference type="ChEBI" id="CHEBI:57692"/>
    </ligand>
</feature>
<dbReference type="AlphaFoldDB" id="A0A0A0IBX5"/>
<comment type="cofactor">
    <cofactor evidence="6">
        <name>FAD</name>
        <dbReference type="ChEBI" id="CHEBI:57692"/>
    </cofactor>
    <text evidence="6">Binds 1 FAD per dimer.</text>
</comment>
<dbReference type="GO" id="GO:0050660">
    <property type="term" value="F:flavin adenine dinucleotide binding"/>
    <property type="evidence" value="ECO:0007669"/>
    <property type="project" value="InterPro"/>
</dbReference>
<evidence type="ECO:0000256" key="2">
    <source>
        <dbReference type="ARBA" id="ARBA00022630"/>
    </source>
</evidence>
<evidence type="ECO:0000256" key="1">
    <source>
        <dbReference type="ARBA" id="ARBA00005817"/>
    </source>
</evidence>
<dbReference type="GO" id="GO:0009055">
    <property type="term" value="F:electron transfer activity"/>
    <property type="evidence" value="ECO:0007669"/>
    <property type="project" value="InterPro"/>
</dbReference>
<gene>
    <name evidence="8" type="ORF">Z968_01580</name>
</gene>
<evidence type="ECO:0000256" key="3">
    <source>
        <dbReference type="ARBA" id="ARBA00022723"/>
    </source>
</evidence>
<dbReference type="GO" id="GO:0051536">
    <property type="term" value="F:iron-sulfur cluster binding"/>
    <property type="evidence" value="ECO:0007669"/>
    <property type="project" value="UniProtKB-KW"/>
</dbReference>
<reference evidence="8 9" key="1">
    <citation type="submission" date="2014-01" db="EMBL/GenBank/DDBJ databases">
        <title>Plasmidome dynamics in the species complex Clostridium novyi sensu lato converts strains of independent lineages into distinctly different pathogens.</title>
        <authorList>
            <person name="Skarin H."/>
            <person name="Segerman B."/>
        </authorList>
    </citation>
    <scope>NUCLEOTIDE SEQUENCE [LARGE SCALE GENOMIC DNA]</scope>
    <source>
        <strain evidence="8 9">4552</strain>
    </source>
</reference>
<dbReference type="RefSeq" id="WP_039252404.1">
    <property type="nucleotide sequence ID" value="NZ_JENJ01000004.1"/>
</dbReference>
<dbReference type="InterPro" id="IPR014729">
    <property type="entry name" value="Rossmann-like_a/b/a_fold"/>
</dbReference>
<accession>A0A0A0IBX5</accession>
<dbReference type="Gene3D" id="3.40.50.620">
    <property type="entry name" value="HUPs"/>
    <property type="match status" value="1"/>
</dbReference>
<dbReference type="Pfam" id="PF01012">
    <property type="entry name" value="ETF"/>
    <property type="match status" value="1"/>
</dbReference>
<dbReference type="InterPro" id="IPR001308">
    <property type="entry name" value="ETF_a/FixB"/>
</dbReference>
<evidence type="ECO:0000256" key="6">
    <source>
        <dbReference type="PIRSR" id="PIRSR000089-1"/>
    </source>
</evidence>
<comment type="caution">
    <text evidence="8">The sequence shown here is derived from an EMBL/GenBank/DDBJ whole genome shotgun (WGS) entry which is preliminary data.</text>
</comment>
<evidence type="ECO:0000313" key="8">
    <source>
        <dbReference type="EMBL" id="KGM98038.1"/>
    </source>
</evidence>
<feature type="binding site" evidence="6">
    <location>
        <position position="284"/>
    </location>
    <ligand>
        <name>FAD</name>
        <dbReference type="ChEBI" id="CHEBI:57692"/>
    </ligand>
</feature>
<feature type="binding site" evidence="6">
    <location>
        <begin position="323"/>
        <end position="327"/>
    </location>
    <ligand>
        <name>FAD</name>
        <dbReference type="ChEBI" id="CHEBI:57692"/>
    </ligand>
</feature>
<dbReference type="PANTHER" id="PTHR43153:SF1">
    <property type="entry name" value="ELECTRON TRANSFER FLAVOPROTEIN SUBUNIT ALPHA, MITOCHONDRIAL"/>
    <property type="match status" value="1"/>
</dbReference>
<feature type="binding site" evidence="6">
    <location>
        <begin position="340"/>
        <end position="347"/>
    </location>
    <ligand>
        <name>FAD</name>
        <dbReference type="ChEBI" id="CHEBI:57692"/>
    </ligand>
</feature>
<dbReference type="PROSITE" id="PS51379">
    <property type="entry name" value="4FE4S_FER_2"/>
    <property type="match status" value="2"/>
</dbReference>
<dbReference type="InterPro" id="IPR017900">
    <property type="entry name" value="4Fe4S_Fe_S_CS"/>
</dbReference>
<dbReference type="InterPro" id="IPR014731">
    <property type="entry name" value="ETF_asu_C"/>
</dbReference>
<keyword evidence="3" id="KW-0479">Metal-binding</keyword>
<keyword evidence="2" id="KW-0285">Flavoprotein</keyword>
<sequence>MSSITILKDKCVGCKMCANTCPFGAIEIKNKKAIIKDNCTLCGSCVNVCKFNAIELKKDTVTNVDISSYTGIFVFAEHKNGIIEDVVFELLGKAKELSMDLNTKVSAIILGENLDKSCKDLIAYGADIVYCIDNPEFTNYSDEKYSLAISKLIEDNKPEIVLLGATPYGRSLAPRIASKLNTGLTADCTILEIDSKEKLLQQTRPAFGGNLMATIVCPSHRPQMATVRPKIMKALEPDYSRKGEIINYTNFNLPKCKTHILDICEFPSKNLNLEDAEVIVAVGRGIGDSSNMNLVKELASLLDAQIGASRAAVDEGIVDYSHQIGQTGKTVSPKFYFALGISGAIQHTAGISSSDVIIAINKDSDAPIFKIANYGLVGTIEDLLPKIIKNLKEKSL</sequence>
<dbReference type="Pfam" id="PF00766">
    <property type="entry name" value="ETF_alpha"/>
    <property type="match status" value="1"/>
</dbReference>
<dbReference type="PANTHER" id="PTHR43153">
    <property type="entry name" value="ELECTRON TRANSFER FLAVOPROTEIN ALPHA"/>
    <property type="match status" value="1"/>
</dbReference>
<keyword evidence="4" id="KW-0408">Iron</keyword>
<dbReference type="InterPro" id="IPR014730">
    <property type="entry name" value="ETF_a/b_N"/>
</dbReference>
<dbReference type="Gene3D" id="3.40.50.1220">
    <property type="entry name" value="TPP-binding domain"/>
    <property type="match status" value="1"/>
</dbReference>
<dbReference type="Pfam" id="PF12838">
    <property type="entry name" value="Fer4_7"/>
    <property type="match status" value="1"/>
</dbReference>
<dbReference type="PIRSF" id="PIRSF000089">
    <property type="entry name" value="Electra_flavoP_a"/>
    <property type="match status" value="1"/>
</dbReference>
<evidence type="ECO:0000313" key="9">
    <source>
        <dbReference type="Proteomes" id="UP000030012"/>
    </source>
</evidence>
<evidence type="ECO:0000256" key="4">
    <source>
        <dbReference type="ARBA" id="ARBA00023004"/>
    </source>
</evidence>
<protein>
    <submittedName>
        <fullName evidence="8">Electron transfer flavoprotein subunit alpha</fullName>
    </submittedName>
</protein>
<dbReference type="InterPro" id="IPR017896">
    <property type="entry name" value="4Fe4S_Fe-S-bd"/>
</dbReference>
<proteinExistence type="inferred from homology"/>
<dbReference type="InterPro" id="IPR029035">
    <property type="entry name" value="DHS-like_NAD/FAD-binding_dom"/>
</dbReference>
<evidence type="ECO:0000256" key="5">
    <source>
        <dbReference type="ARBA" id="ARBA00023014"/>
    </source>
</evidence>
<feature type="domain" description="4Fe-4S ferredoxin-type" evidence="7">
    <location>
        <begin position="2"/>
        <end position="31"/>
    </location>
</feature>
<evidence type="ECO:0000259" key="7">
    <source>
        <dbReference type="PROSITE" id="PS51379"/>
    </source>
</evidence>
<keyword evidence="5" id="KW-0411">Iron-sulfur</keyword>
<dbReference type="PROSITE" id="PS00198">
    <property type="entry name" value="4FE4S_FER_1"/>
    <property type="match status" value="1"/>
</dbReference>
<name>A0A0A0IBX5_CLONO</name>
<organism evidence="8 9">
    <name type="scientific">Clostridium novyi A str. 4552</name>
    <dbReference type="NCBI Taxonomy" id="1444289"/>
    <lineage>
        <taxon>Bacteria</taxon>
        <taxon>Bacillati</taxon>
        <taxon>Bacillota</taxon>
        <taxon>Clostridia</taxon>
        <taxon>Eubacteriales</taxon>
        <taxon>Clostridiaceae</taxon>
        <taxon>Clostridium</taxon>
    </lineage>
</organism>
<dbReference type="GO" id="GO:0046872">
    <property type="term" value="F:metal ion binding"/>
    <property type="evidence" value="ECO:0007669"/>
    <property type="project" value="UniProtKB-KW"/>
</dbReference>
<dbReference type="InterPro" id="IPR033947">
    <property type="entry name" value="ETF_alpha_N"/>
</dbReference>
<keyword evidence="6" id="KW-0274">FAD</keyword>
<comment type="similarity">
    <text evidence="1">Belongs to the ETF alpha-subunit/FixB family.</text>
</comment>